<feature type="region of interest" description="Disordered" evidence="6">
    <location>
        <begin position="24"/>
        <end position="56"/>
    </location>
</feature>
<keyword evidence="2 5" id="KW-0689">Ribosomal protein</keyword>
<dbReference type="Proteomes" id="UP001449582">
    <property type="component" value="Unassembled WGS sequence"/>
</dbReference>
<evidence type="ECO:0000256" key="1">
    <source>
        <dbReference type="ARBA" id="ARBA00006640"/>
    </source>
</evidence>
<dbReference type="RefSeq" id="WP_353289597.1">
    <property type="nucleotide sequence ID" value="NZ_BAABQM010000001.1"/>
</dbReference>
<dbReference type="GO" id="GO:0005840">
    <property type="term" value="C:ribosome"/>
    <property type="evidence" value="ECO:0007669"/>
    <property type="project" value="UniProtKB-KW"/>
</dbReference>
<evidence type="ECO:0000313" key="8">
    <source>
        <dbReference type="Proteomes" id="UP001449582"/>
    </source>
</evidence>
<evidence type="ECO:0000256" key="5">
    <source>
        <dbReference type="HAMAP-Rule" id="MF_00358"/>
    </source>
</evidence>
<comment type="caution">
    <text evidence="7">The sequence shown here is derived from an EMBL/GenBank/DDBJ whole genome shotgun (WGS) entry which is preliminary data.</text>
</comment>
<evidence type="ECO:0000256" key="4">
    <source>
        <dbReference type="ARBA" id="ARBA00035135"/>
    </source>
</evidence>
<dbReference type="EMBL" id="BAABQM010000001">
    <property type="protein sequence ID" value="GAA5414431.1"/>
    <property type="molecule type" value="Genomic_DNA"/>
</dbReference>
<evidence type="ECO:0000313" key="7">
    <source>
        <dbReference type="EMBL" id="GAA5414431.1"/>
    </source>
</evidence>
<organism evidence="7 8">
    <name type="scientific">Ureaplasma ceti</name>
    <dbReference type="NCBI Taxonomy" id="3119530"/>
    <lineage>
        <taxon>Bacteria</taxon>
        <taxon>Bacillati</taxon>
        <taxon>Mycoplasmatota</taxon>
        <taxon>Mycoplasmoidales</taxon>
        <taxon>Mycoplasmoidaceae</taxon>
        <taxon>Ureaplasma</taxon>
    </lineage>
</organism>
<keyword evidence="8" id="KW-1185">Reference proteome</keyword>
<protein>
    <recommendedName>
        <fullName evidence="4 5">Small ribosomal subunit protein bS21</fullName>
    </recommendedName>
</protein>
<proteinExistence type="inferred from homology"/>
<gene>
    <name evidence="5 7" type="primary">rpsU</name>
    <name evidence="7" type="ORF">UREOM_1420</name>
</gene>
<dbReference type="NCBIfam" id="TIGR00030">
    <property type="entry name" value="S21p"/>
    <property type="match status" value="1"/>
</dbReference>
<feature type="compositionally biased region" description="Basic and acidic residues" evidence="6">
    <location>
        <begin position="24"/>
        <end position="36"/>
    </location>
</feature>
<keyword evidence="3 5" id="KW-0687">Ribonucleoprotein</keyword>
<evidence type="ECO:0000256" key="2">
    <source>
        <dbReference type="ARBA" id="ARBA00022980"/>
    </source>
</evidence>
<feature type="compositionally biased region" description="Basic residues" evidence="6">
    <location>
        <begin position="40"/>
        <end position="56"/>
    </location>
</feature>
<accession>A0ABP9U993</accession>
<dbReference type="InterPro" id="IPR001911">
    <property type="entry name" value="Ribosomal_bS21"/>
</dbReference>
<name>A0ABP9U993_9BACT</name>
<evidence type="ECO:0000256" key="3">
    <source>
        <dbReference type="ARBA" id="ARBA00023274"/>
    </source>
</evidence>
<reference evidence="7" key="1">
    <citation type="submission" date="2024-02" db="EMBL/GenBank/DDBJ databases">
        <title>Draft genome sequence of new strains in genus Ureaplasma.</title>
        <authorList>
            <person name="Nakajima Y."/>
            <person name="Segawa T."/>
        </authorList>
    </citation>
    <scope>NUCLEOTIDE SEQUENCE [LARGE SCALE GENOMIC DNA]</scope>
    <source>
        <strain evidence="7">OM1</strain>
    </source>
</reference>
<dbReference type="Pfam" id="PF01165">
    <property type="entry name" value="Ribosomal_S21"/>
    <property type="match status" value="1"/>
</dbReference>
<dbReference type="HAMAP" id="MF_00358">
    <property type="entry name" value="Ribosomal_bS21"/>
    <property type="match status" value="1"/>
</dbReference>
<sequence length="56" mass="6876">MSRGVIVEENDLEKALKKFKRISNETKRDSKRHEYYLRPGLRRKEKSKEARKHKNY</sequence>
<evidence type="ECO:0000256" key="6">
    <source>
        <dbReference type="SAM" id="MobiDB-lite"/>
    </source>
</evidence>
<comment type="similarity">
    <text evidence="1 5">Belongs to the bacterial ribosomal protein bS21 family.</text>
</comment>